<comment type="caution">
    <text evidence="3">The sequence shown here is derived from an EMBL/GenBank/DDBJ whole genome shotgun (WGS) entry which is preliminary data.</text>
</comment>
<dbReference type="InParanoid" id="A0A5N4AV05"/>
<dbReference type="EMBL" id="VVIM01000003">
    <property type="protein sequence ID" value="KAB0801156.1"/>
    <property type="molecule type" value="Genomic_DNA"/>
</dbReference>
<reference evidence="3 4" key="1">
    <citation type="journal article" date="2018" name="Elife">
        <title>Firefly genomes illuminate parallel origins of bioluminescence in beetles.</title>
        <authorList>
            <person name="Fallon T.R."/>
            <person name="Lower S.E."/>
            <person name="Chang C.H."/>
            <person name="Bessho-Uehara M."/>
            <person name="Martin G.J."/>
            <person name="Bewick A.J."/>
            <person name="Behringer M."/>
            <person name="Debat H.J."/>
            <person name="Wong I."/>
            <person name="Day J.C."/>
            <person name="Suvorov A."/>
            <person name="Silva C.J."/>
            <person name="Stanger-Hall K.F."/>
            <person name="Hall D.W."/>
            <person name="Schmitz R.J."/>
            <person name="Nelson D.R."/>
            <person name="Lewis S.M."/>
            <person name="Shigenobu S."/>
            <person name="Bybee S.M."/>
            <person name="Larracuente A.M."/>
            <person name="Oba Y."/>
            <person name="Weng J.K."/>
        </authorList>
    </citation>
    <scope>NUCLEOTIDE SEQUENCE [LARGE SCALE GENOMIC DNA]</scope>
    <source>
        <strain evidence="3">1611_PpyrPB1</strain>
        <tissue evidence="3">Whole body</tissue>
    </source>
</reference>
<dbReference type="Proteomes" id="UP000327044">
    <property type="component" value="Unassembled WGS sequence"/>
</dbReference>
<proteinExistence type="predicted"/>
<organism evidence="3 4">
    <name type="scientific">Photinus pyralis</name>
    <name type="common">Common eastern firefly</name>
    <name type="synonym">Lampyris pyralis</name>
    <dbReference type="NCBI Taxonomy" id="7054"/>
    <lineage>
        <taxon>Eukaryota</taxon>
        <taxon>Metazoa</taxon>
        <taxon>Ecdysozoa</taxon>
        <taxon>Arthropoda</taxon>
        <taxon>Hexapoda</taxon>
        <taxon>Insecta</taxon>
        <taxon>Pterygota</taxon>
        <taxon>Neoptera</taxon>
        <taxon>Endopterygota</taxon>
        <taxon>Coleoptera</taxon>
        <taxon>Polyphaga</taxon>
        <taxon>Elateriformia</taxon>
        <taxon>Elateroidea</taxon>
        <taxon>Lampyridae</taxon>
        <taxon>Lampyrinae</taxon>
        <taxon>Photinus</taxon>
    </lineage>
</organism>
<gene>
    <name evidence="3" type="ORF">PPYR_05510</name>
</gene>
<sequence length="137" mass="14534">MKCLIVLLFVLCKLVWILGDDDNSTSDNSPNSSTSSSTENAPTPSNDPTTTTTPRTSTSGSTENTPTPSNGPTTTTTPRTSTSSTSKAATSTEKPDNSCYFLGRFTIPILSCKHDCSLIRLPLIGTCKTKGLNCCIY</sequence>
<name>A0A5N4AV05_PHOPY</name>
<feature type="region of interest" description="Disordered" evidence="1">
    <location>
        <begin position="23"/>
        <end position="98"/>
    </location>
</feature>
<feature type="compositionally biased region" description="Low complexity" evidence="1">
    <location>
        <begin position="25"/>
        <end position="92"/>
    </location>
</feature>
<evidence type="ECO:0000313" key="4">
    <source>
        <dbReference type="Proteomes" id="UP000327044"/>
    </source>
</evidence>
<feature type="signal peptide" evidence="2">
    <location>
        <begin position="1"/>
        <end position="19"/>
    </location>
</feature>
<evidence type="ECO:0008006" key="5">
    <source>
        <dbReference type="Google" id="ProtNLM"/>
    </source>
</evidence>
<evidence type="ECO:0000256" key="2">
    <source>
        <dbReference type="SAM" id="SignalP"/>
    </source>
</evidence>
<evidence type="ECO:0000256" key="1">
    <source>
        <dbReference type="SAM" id="MobiDB-lite"/>
    </source>
</evidence>
<evidence type="ECO:0000313" key="3">
    <source>
        <dbReference type="EMBL" id="KAB0801156.1"/>
    </source>
</evidence>
<keyword evidence="2" id="KW-0732">Signal</keyword>
<dbReference type="AlphaFoldDB" id="A0A5N4AV05"/>
<feature type="chain" id="PRO_5024397836" description="WAP domain-containing protein" evidence="2">
    <location>
        <begin position="20"/>
        <end position="137"/>
    </location>
</feature>
<protein>
    <recommendedName>
        <fullName evidence="5">WAP domain-containing protein</fullName>
    </recommendedName>
</protein>
<keyword evidence="4" id="KW-1185">Reference proteome</keyword>
<accession>A0A5N4AV05</accession>